<evidence type="ECO:0000256" key="1">
    <source>
        <dbReference type="SAM" id="MobiDB-lite"/>
    </source>
</evidence>
<evidence type="ECO:0000313" key="2">
    <source>
        <dbReference type="EMBL" id="OSX70143.1"/>
    </source>
</evidence>
<organism evidence="2 3">
    <name type="scientific">Porphyra umbilicalis</name>
    <name type="common">Purple laver</name>
    <name type="synonym">Red alga</name>
    <dbReference type="NCBI Taxonomy" id="2786"/>
    <lineage>
        <taxon>Eukaryota</taxon>
        <taxon>Rhodophyta</taxon>
        <taxon>Bangiophyceae</taxon>
        <taxon>Bangiales</taxon>
        <taxon>Bangiaceae</taxon>
        <taxon>Porphyra</taxon>
    </lineage>
</organism>
<dbReference type="AlphaFoldDB" id="A0A1X6NP75"/>
<dbReference type="Proteomes" id="UP000218209">
    <property type="component" value="Unassembled WGS sequence"/>
</dbReference>
<accession>A0A1X6NP75</accession>
<feature type="compositionally biased region" description="Low complexity" evidence="1">
    <location>
        <begin position="33"/>
        <end position="47"/>
    </location>
</feature>
<name>A0A1X6NP75_PORUM</name>
<keyword evidence="3" id="KW-1185">Reference proteome</keyword>
<feature type="region of interest" description="Disordered" evidence="1">
    <location>
        <begin position="1"/>
        <end position="104"/>
    </location>
</feature>
<sequence length="104" mass="11150">MRCSSGPRQRRATPCPAEQEPAAANARHRDSAPRTPASTTAPTLSSLPLPPPTARHWPTARPHRRPPLVTLAPRPPPCARASPRAGAQPPPPLPPAWPSHRSCH</sequence>
<protein>
    <submittedName>
        <fullName evidence="2">Uncharacterized protein</fullName>
    </submittedName>
</protein>
<gene>
    <name evidence="2" type="ORF">BU14_0887s0007</name>
</gene>
<evidence type="ECO:0000313" key="3">
    <source>
        <dbReference type="Proteomes" id="UP000218209"/>
    </source>
</evidence>
<reference evidence="2 3" key="1">
    <citation type="submission" date="2017-03" db="EMBL/GenBank/DDBJ databases">
        <title>WGS assembly of Porphyra umbilicalis.</title>
        <authorList>
            <person name="Brawley S.H."/>
            <person name="Blouin N.A."/>
            <person name="Ficko-Blean E."/>
            <person name="Wheeler G.L."/>
            <person name="Lohr M."/>
            <person name="Goodson H.V."/>
            <person name="Jenkins J.W."/>
            <person name="Blaby-Haas C.E."/>
            <person name="Helliwell K.E."/>
            <person name="Chan C."/>
            <person name="Marriage T."/>
            <person name="Bhattacharya D."/>
            <person name="Klein A.S."/>
            <person name="Badis Y."/>
            <person name="Brodie J."/>
            <person name="Cao Y."/>
            <person name="Collen J."/>
            <person name="Dittami S.M."/>
            <person name="Gachon C.M."/>
            <person name="Green B.R."/>
            <person name="Karpowicz S."/>
            <person name="Kim J.W."/>
            <person name="Kudahl U."/>
            <person name="Lin S."/>
            <person name="Michel G."/>
            <person name="Mittag M."/>
            <person name="Olson B.J."/>
            <person name="Pangilinan J."/>
            <person name="Peng Y."/>
            <person name="Qiu H."/>
            <person name="Shu S."/>
            <person name="Singer J.T."/>
            <person name="Smith A.G."/>
            <person name="Sprecher B.N."/>
            <person name="Wagner V."/>
            <person name="Wang W."/>
            <person name="Wang Z.-Y."/>
            <person name="Yan J."/>
            <person name="Yarish C."/>
            <person name="Zoeuner-Riek S."/>
            <person name="Zhuang Y."/>
            <person name="Zou Y."/>
            <person name="Lindquist E.A."/>
            <person name="Grimwood J."/>
            <person name="Barry K."/>
            <person name="Rokhsar D.S."/>
            <person name="Schmutz J."/>
            <person name="Stiller J.W."/>
            <person name="Grossman A.R."/>
            <person name="Prochnik S.E."/>
        </authorList>
    </citation>
    <scope>NUCLEOTIDE SEQUENCE [LARGE SCALE GENOMIC DNA]</scope>
    <source>
        <strain evidence="2">4086291</strain>
    </source>
</reference>
<dbReference type="EMBL" id="KV919305">
    <property type="protein sequence ID" value="OSX70143.1"/>
    <property type="molecule type" value="Genomic_DNA"/>
</dbReference>
<feature type="compositionally biased region" description="Pro residues" evidence="1">
    <location>
        <begin position="88"/>
        <end position="97"/>
    </location>
</feature>
<proteinExistence type="predicted"/>